<accession>A0ACC2GUS6</accession>
<sequence>MWPVAVEMPQSSSFVSGLMIYEASDGCDYLGSGEGGGLRMGQRPQTPCPHSQPGDGHLQPPLPPPLGMGDSNLFLILNGGGGGGMVEG</sequence>
<organism evidence="1 2">
    <name type="scientific">Dallia pectoralis</name>
    <name type="common">Alaska blackfish</name>
    <dbReference type="NCBI Taxonomy" id="75939"/>
    <lineage>
        <taxon>Eukaryota</taxon>
        <taxon>Metazoa</taxon>
        <taxon>Chordata</taxon>
        <taxon>Craniata</taxon>
        <taxon>Vertebrata</taxon>
        <taxon>Euteleostomi</taxon>
        <taxon>Actinopterygii</taxon>
        <taxon>Neopterygii</taxon>
        <taxon>Teleostei</taxon>
        <taxon>Protacanthopterygii</taxon>
        <taxon>Esociformes</taxon>
        <taxon>Umbridae</taxon>
        <taxon>Dallia</taxon>
    </lineage>
</organism>
<gene>
    <name evidence="1" type="ORF">DPEC_G00116070</name>
</gene>
<dbReference type="Proteomes" id="UP001157502">
    <property type="component" value="Chromosome 9"/>
</dbReference>
<proteinExistence type="predicted"/>
<evidence type="ECO:0000313" key="1">
    <source>
        <dbReference type="EMBL" id="KAJ8007297.1"/>
    </source>
</evidence>
<keyword evidence="2" id="KW-1185">Reference proteome</keyword>
<evidence type="ECO:0000313" key="2">
    <source>
        <dbReference type="Proteomes" id="UP001157502"/>
    </source>
</evidence>
<comment type="caution">
    <text evidence="1">The sequence shown here is derived from an EMBL/GenBank/DDBJ whole genome shotgun (WGS) entry which is preliminary data.</text>
</comment>
<name>A0ACC2GUS6_DALPE</name>
<reference evidence="1" key="1">
    <citation type="submission" date="2021-05" db="EMBL/GenBank/DDBJ databases">
        <authorList>
            <person name="Pan Q."/>
            <person name="Jouanno E."/>
            <person name="Zahm M."/>
            <person name="Klopp C."/>
            <person name="Cabau C."/>
            <person name="Louis A."/>
            <person name="Berthelot C."/>
            <person name="Parey E."/>
            <person name="Roest Crollius H."/>
            <person name="Montfort J."/>
            <person name="Robinson-Rechavi M."/>
            <person name="Bouchez O."/>
            <person name="Lampietro C."/>
            <person name="Lopez Roques C."/>
            <person name="Donnadieu C."/>
            <person name="Postlethwait J."/>
            <person name="Bobe J."/>
            <person name="Dillon D."/>
            <person name="Chandos A."/>
            <person name="von Hippel F."/>
            <person name="Guiguen Y."/>
        </authorList>
    </citation>
    <scope>NUCLEOTIDE SEQUENCE</scope>
    <source>
        <strain evidence="1">YG-Jan2019</strain>
    </source>
</reference>
<protein>
    <submittedName>
        <fullName evidence="1">Uncharacterized protein</fullName>
    </submittedName>
</protein>
<dbReference type="EMBL" id="CM055736">
    <property type="protein sequence ID" value="KAJ8007297.1"/>
    <property type="molecule type" value="Genomic_DNA"/>
</dbReference>